<feature type="chain" id="PRO_5043878408" evidence="2">
    <location>
        <begin position="17"/>
        <end position="259"/>
    </location>
</feature>
<organism evidence="3 4">
    <name type="scientific">Popillia japonica</name>
    <name type="common">Japanese beetle</name>
    <dbReference type="NCBI Taxonomy" id="7064"/>
    <lineage>
        <taxon>Eukaryota</taxon>
        <taxon>Metazoa</taxon>
        <taxon>Ecdysozoa</taxon>
        <taxon>Arthropoda</taxon>
        <taxon>Hexapoda</taxon>
        <taxon>Insecta</taxon>
        <taxon>Pterygota</taxon>
        <taxon>Neoptera</taxon>
        <taxon>Endopterygota</taxon>
        <taxon>Coleoptera</taxon>
        <taxon>Polyphaga</taxon>
        <taxon>Scarabaeiformia</taxon>
        <taxon>Scarabaeidae</taxon>
        <taxon>Rutelinae</taxon>
        <taxon>Popillia</taxon>
    </lineage>
</organism>
<reference evidence="3 4" key="1">
    <citation type="journal article" date="2024" name="BMC Genomics">
        <title>De novo assembly and annotation of Popillia japonica's genome with initial clues to its potential as an invasive pest.</title>
        <authorList>
            <person name="Cucini C."/>
            <person name="Boschi S."/>
            <person name="Funari R."/>
            <person name="Cardaioli E."/>
            <person name="Iannotti N."/>
            <person name="Marturano G."/>
            <person name="Paoli F."/>
            <person name="Bruttini M."/>
            <person name="Carapelli A."/>
            <person name="Frati F."/>
            <person name="Nardi F."/>
        </authorList>
    </citation>
    <scope>NUCLEOTIDE SEQUENCE [LARGE SCALE GENOMIC DNA]</scope>
    <source>
        <strain evidence="3">DMR45628</strain>
    </source>
</reference>
<accession>A0AAW1LW97</accession>
<comment type="caution">
    <text evidence="3">The sequence shown here is derived from an EMBL/GenBank/DDBJ whole genome shotgun (WGS) entry which is preliminary data.</text>
</comment>
<dbReference type="EMBL" id="JASPKY010000088">
    <property type="protein sequence ID" value="KAK9738250.1"/>
    <property type="molecule type" value="Genomic_DNA"/>
</dbReference>
<proteinExistence type="predicted"/>
<evidence type="ECO:0000313" key="3">
    <source>
        <dbReference type="EMBL" id="KAK9738250.1"/>
    </source>
</evidence>
<evidence type="ECO:0000256" key="2">
    <source>
        <dbReference type="SAM" id="SignalP"/>
    </source>
</evidence>
<feature type="compositionally biased region" description="Basic and acidic residues" evidence="1">
    <location>
        <begin position="30"/>
        <end position="43"/>
    </location>
</feature>
<protein>
    <submittedName>
        <fullName evidence="3">Uncharacterized protein</fullName>
    </submittedName>
</protein>
<dbReference type="AlphaFoldDB" id="A0AAW1LW97"/>
<feature type="region of interest" description="Disordered" evidence="1">
    <location>
        <begin position="21"/>
        <end position="43"/>
    </location>
</feature>
<keyword evidence="4" id="KW-1185">Reference proteome</keyword>
<sequence length="259" mass="29303">MKFILVLALISVEIAASHEDKSKHHRHKISKEAPHEKDLQRKSVRIHPEHQPTIFPPDDHNEVQFVDVPIPLSEPFELFVNGEVVTRIFAVQFVDVPIPLSEPFELFVNGEEEDIDGETYCIFELTRSISNSIHDSLKGTLFHKRRLRLIIDGNDALDVTTIIGESCTSTNPIKNLLGNLFKLQKCVDDIVLDATDSIVSAVIDEPFTRHELVFEINGKIVIDVIFDMSSNLCTDVTPQTRSSSKKRRSGKRHSGKSWT</sequence>
<feature type="compositionally biased region" description="Basic residues" evidence="1">
    <location>
        <begin position="243"/>
        <end position="259"/>
    </location>
</feature>
<keyword evidence="2" id="KW-0732">Signal</keyword>
<gene>
    <name evidence="3" type="ORF">QE152_g9945</name>
</gene>
<name>A0AAW1LW97_POPJA</name>
<feature type="signal peptide" evidence="2">
    <location>
        <begin position="1"/>
        <end position="16"/>
    </location>
</feature>
<dbReference type="Proteomes" id="UP001458880">
    <property type="component" value="Unassembled WGS sequence"/>
</dbReference>
<evidence type="ECO:0000313" key="4">
    <source>
        <dbReference type="Proteomes" id="UP001458880"/>
    </source>
</evidence>
<evidence type="ECO:0000256" key="1">
    <source>
        <dbReference type="SAM" id="MobiDB-lite"/>
    </source>
</evidence>
<feature type="region of interest" description="Disordered" evidence="1">
    <location>
        <begin position="236"/>
        <end position="259"/>
    </location>
</feature>